<comment type="catalytic activity">
    <reaction evidence="1">
        <text>AMP + H2O = D-ribose 5-phosphate + adenine</text>
        <dbReference type="Rhea" id="RHEA:20129"/>
        <dbReference type="ChEBI" id="CHEBI:15377"/>
        <dbReference type="ChEBI" id="CHEBI:16708"/>
        <dbReference type="ChEBI" id="CHEBI:78346"/>
        <dbReference type="ChEBI" id="CHEBI:456215"/>
        <dbReference type="EC" id="3.2.2.4"/>
    </reaction>
</comment>
<dbReference type="InterPro" id="IPR005269">
    <property type="entry name" value="LOG"/>
</dbReference>
<protein>
    <recommendedName>
        <fullName evidence="3">Cytokinin riboside 5'-monophosphate phosphoribohydrolase</fullName>
        <ecNumber evidence="3">3.2.2.n1</ecNumber>
    </recommendedName>
</protein>
<dbReference type="PANTHER" id="PTHR31223:SF70">
    <property type="entry name" value="LOG FAMILY PROTEIN YJL055W"/>
    <property type="match status" value="1"/>
</dbReference>
<dbReference type="Gene3D" id="3.40.50.450">
    <property type="match status" value="1"/>
</dbReference>
<dbReference type="NCBIfam" id="TIGR00730">
    <property type="entry name" value="Rossman fold protein, TIGR00730 family"/>
    <property type="match status" value="1"/>
</dbReference>
<gene>
    <name evidence="4" type="ORF">KDU71_21685</name>
</gene>
<dbReference type="GO" id="GO:0009691">
    <property type="term" value="P:cytokinin biosynthetic process"/>
    <property type="evidence" value="ECO:0007669"/>
    <property type="project" value="UniProtKB-UniRule"/>
</dbReference>
<dbReference type="PANTHER" id="PTHR31223">
    <property type="entry name" value="LOG FAMILY PROTEIN YJL055W"/>
    <property type="match status" value="1"/>
</dbReference>
<reference evidence="4" key="2">
    <citation type="submission" date="2021-04" db="EMBL/GenBank/DDBJ databases">
        <authorList>
            <person name="Zhang T."/>
            <person name="Zhang Y."/>
            <person name="Lu D."/>
            <person name="Zuo D."/>
            <person name="Du Z."/>
        </authorList>
    </citation>
    <scope>NUCLEOTIDE SEQUENCE</scope>
    <source>
        <strain evidence="4">JR1</strain>
    </source>
</reference>
<dbReference type="Pfam" id="PF03641">
    <property type="entry name" value="Lysine_decarbox"/>
    <property type="match status" value="1"/>
</dbReference>
<evidence type="ECO:0000313" key="5">
    <source>
        <dbReference type="Proteomes" id="UP000679220"/>
    </source>
</evidence>
<comment type="caution">
    <text evidence="4">The sequence shown here is derived from an EMBL/GenBank/DDBJ whole genome shotgun (WGS) entry which is preliminary data.</text>
</comment>
<evidence type="ECO:0000256" key="2">
    <source>
        <dbReference type="ARBA" id="ARBA00006763"/>
    </source>
</evidence>
<keyword evidence="3" id="KW-0378">Hydrolase</keyword>
<comment type="similarity">
    <text evidence="2 3">Belongs to the LOG family.</text>
</comment>
<reference evidence="4" key="1">
    <citation type="journal article" date="2018" name="Int. J. Syst. Evol. Microbiol.">
        <title>Carboxylicivirga sediminis sp. nov., isolated from coastal sediment.</title>
        <authorList>
            <person name="Wang F.Q."/>
            <person name="Ren L.H."/>
            <person name="Zou R.J."/>
            <person name="Sun Y.Z."/>
            <person name="Liu X.J."/>
            <person name="Jiang F."/>
            <person name="Liu L.J."/>
        </authorList>
    </citation>
    <scope>NUCLEOTIDE SEQUENCE</scope>
    <source>
        <strain evidence="4">JR1</strain>
    </source>
</reference>
<evidence type="ECO:0000256" key="1">
    <source>
        <dbReference type="ARBA" id="ARBA00000274"/>
    </source>
</evidence>
<dbReference type="EC" id="3.2.2.n1" evidence="3"/>
<dbReference type="GO" id="GO:0005829">
    <property type="term" value="C:cytosol"/>
    <property type="evidence" value="ECO:0007669"/>
    <property type="project" value="TreeGrafter"/>
</dbReference>
<proteinExistence type="inferred from homology"/>
<evidence type="ECO:0000256" key="3">
    <source>
        <dbReference type="RuleBase" id="RU363015"/>
    </source>
</evidence>
<dbReference type="EMBL" id="JAGTAR010000053">
    <property type="protein sequence ID" value="MBR8538198.1"/>
    <property type="molecule type" value="Genomic_DNA"/>
</dbReference>
<name>A0A941J0M7_9BACT</name>
<keyword evidence="3" id="KW-0203">Cytokinin biosynthesis</keyword>
<sequence length="193" mass="21334">MKNVTVFCASSPKVKQAYLAEATSLAEELVKANYRIVYGGGAVGLMGNLANRALELNGQVRGIIPHFMVEVEWEHKGVSDMVHVDDMAERKRLLVKDSDAIVVLAGGIGTLEELFEVLSLKKLGQITQPIILVNTGGFFDPLIKMLEKLVDEQFMRVEHNALWHVVESSQQVCQAIEELPAWHNNAIEIAAVK</sequence>
<accession>A0A941J0M7</accession>
<dbReference type="AlphaFoldDB" id="A0A941J0M7"/>
<dbReference type="SUPFAM" id="SSF102405">
    <property type="entry name" value="MCP/YpsA-like"/>
    <property type="match status" value="1"/>
</dbReference>
<dbReference type="InterPro" id="IPR031100">
    <property type="entry name" value="LOG_fam"/>
</dbReference>
<organism evidence="4 5">
    <name type="scientific">Carboxylicivirga sediminis</name>
    <dbReference type="NCBI Taxonomy" id="2006564"/>
    <lineage>
        <taxon>Bacteria</taxon>
        <taxon>Pseudomonadati</taxon>
        <taxon>Bacteroidota</taxon>
        <taxon>Bacteroidia</taxon>
        <taxon>Marinilabiliales</taxon>
        <taxon>Marinilabiliaceae</taxon>
        <taxon>Carboxylicivirga</taxon>
    </lineage>
</organism>
<keyword evidence="5" id="KW-1185">Reference proteome</keyword>
<evidence type="ECO:0000313" key="4">
    <source>
        <dbReference type="EMBL" id="MBR8538198.1"/>
    </source>
</evidence>
<dbReference type="GO" id="GO:0008714">
    <property type="term" value="F:AMP nucleosidase activity"/>
    <property type="evidence" value="ECO:0007669"/>
    <property type="project" value="UniProtKB-EC"/>
</dbReference>
<dbReference type="RefSeq" id="WP_212193222.1">
    <property type="nucleotide sequence ID" value="NZ_JAGTAR010000053.1"/>
</dbReference>
<dbReference type="Proteomes" id="UP000679220">
    <property type="component" value="Unassembled WGS sequence"/>
</dbReference>